<dbReference type="EMBL" id="RCBY01000196">
    <property type="protein sequence ID" value="RQH29195.1"/>
    <property type="molecule type" value="Genomic_DNA"/>
</dbReference>
<dbReference type="AlphaFoldDB" id="A0A3N6RGK4"/>
<proteinExistence type="predicted"/>
<reference evidence="1 2" key="1">
    <citation type="journal article" date="2018" name="ACS Chem. Biol.">
        <title>Ketoreductase domain dysfunction expands chemodiversity: malyngamide biosynthesis in the cyanobacterium Okeania hirsuta.</title>
        <authorList>
            <person name="Moss N.A."/>
            <person name="Leao T."/>
            <person name="Rankin M."/>
            <person name="McCullough T.M."/>
            <person name="Qu P."/>
            <person name="Korobeynikov A."/>
            <person name="Smith J.L."/>
            <person name="Gerwick L."/>
            <person name="Gerwick W.H."/>
        </authorList>
    </citation>
    <scope>NUCLEOTIDE SEQUENCE [LARGE SCALE GENOMIC DNA]</scope>
    <source>
        <strain evidence="1 2">PAB10Feb10-1</strain>
    </source>
</reference>
<evidence type="ECO:0000313" key="1">
    <source>
        <dbReference type="EMBL" id="RQH29195.1"/>
    </source>
</evidence>
<comment type="caution">
    <text evidence="1">The sequence shown here is derived from an EMBL/GenBank/DDBJ whole genome shotgun (WGS) entry which is preliminary data.</text>
</comment>
<dbReference type="Proteomes" id="UP000269154">
    <property type="component" value="Unassembled WGS sequence"/>
</dbReference>
<organism evidence="1 2">
    <name type="scientific">Okeania hirsuta</name>
    <dbReference type="NCBI Taxonomy" id="1458930"/>
    <lineage>
        <taxon>Bacteria</taxon>
        <taxon>Bacillati</taxon>
        <taxon>Cyanobacteriota</taxon>
        <taxon>Cyanophyceae</taxon>
        <taxon>Oscillatoriophycideae</taxon>
        <taxon>Oscillatoriales</taxon>
        <taxon>Microcoleaceae</taxon>
        <taxon>Okeania</taxon>
    </lineage>
</organism>
<accession>A0A3N6RGK4</accession>
<keyword evidence="2" id="KW-1185">Reference proteome</keyword>
<gene>
    <name evidence="1" type="ORF">D5R40_24940</name>
</gene>
<sequence length="65" mass="7366">MLELFDVCLIIYTKFIRRSKGSCLVSIQQSAISYQQLILGKVKAIEKLSLNNKVTAMSPLSKFEK</sequence>
<protein>
    <submittedName>
        <fullName evidence="1">Uncharacterized protein</fullName>
    </submittedName>
</protein>
<evidence type="ECO:0000313" key="2">
    <source>
        <dbReference type="Proteomes" id="UP000269154"/>
    </source>
</evidence>
<name>A0A3N6RGK4_9CYAN</name>